<evidence type="ECO:0000313" key="1">
    <source>
        <dbReference type="EMBL" id="MCW1915621.1"/>
    </source>
</evidence>
<protein>
    <submittedName>
        <fullName evidence="1">2'-5' RNA ligase family protein</fullName>
    </submittedName>
</protein>
<dbReference type="EMBL" id="JAPDDR010000010">
    <property type="protein sequence ID" value="MCW1915621.1"/>
    <property type="molecule type" value="Genomic_DNA"/>
</dbReference>
<name>A0ABT3G6Z0_9BACT</name>
<sequence>MDEQLLLFDMPPARKTRADVFAVVRPDALTAQHLYRFTDLHCRRHGVRAKKRPPEILHITLRSFGNFEDLKPQDLKKIRRICKTAALLVTPFDVSFDAVLPFSNGPLALVSEEANADLHHLHWLAMGAPERRPKFTPHASLAYPSAGFEEEPVPPVEWRVDELILVRSLVGQTEHVELGRWMLGGSL</sequence>
<dbReference type="RefSeq" id="WP_264515175.1">
    <property type="nucleotide sequence ID" value="NZ_JAPDDR010000010.1"/>
</dbReference>
<dbReference type="SUPFAM" id="SSF55144">
    <property type="entry name" value="LigT-like"/>
    <property type="match status" value="1"/>
</dbReference>
<dbReference type="Proteomes" id="UP001165653">
    <property type="component" value="Unassembled WGS sequence"/>
</dbReference>
<comment type="caution">
    <text evidence="1">The sequence shown here is derived from an EMBL/GenBank/DDBJ whole genome shotgun (WGS) entry which is preliminary data.</text>
</comment>
<dbReference type="Pfam" id="PF13563">
    <property type="entry name" value="2_5_RNA_ligase2"/>
    <property type="match status" value="1"/>
</dbReference>
<dbReference type="Gene3D" id="3.90.1140.10">
    <property type="entry name" value="Cyclic phosphodiesterase"/>
    <property type="match status" value="1"/>
</dbReference>
<keyword evidence="1" id="KW-0436">Ligase</keyword>
<evidence type="ECO:0000313" key="2">
    <source>
        <dbReference type="Proteomes" id="UP001165653"/>
    </source>
</evidence>
<gene>
    <name evidence="1" type="ORF">OJ996_18695</name>
</gene>
<organism evidence="1 2">
    <name type="scientific">Luteolibacter rhizosphaerae</name>
    <dbReference type="NCBI Taxonomy" id="2989719"/>
    <lineage>
        <taxon>Bacteria</taxon>
        <taxon>Pseudomonadati</taxon>
        <taxon>Verrucomicrobiota</taxon>
        <taxon>Verrucomicrobiia</taxon>
        <taxon>Verrucomicrobiales</taxon>
        <taxon>Verrucomicrobiaceae</taxon>
        <taxon>Luteolibacter</taxon>
    </lineage>
</organism>
<dbReference type="InterPro" id="IPR009097">
    <property type="entry name" value="Cyclic_Pdiesterase"/>
</dbReference>
<proteinExistence type="predicted"/>
<reference evidence="1" key="1">
    <citation type="submission" date="2022-10" db="EMBL/GenBank/DDBJ databases">
        <title>Luteolibacter sp. GHJ8, whole genome shotgun sequencing project.</title>
        <authorList>
            <person name="Zhao G."/>
            <person name="Shen L."/>
        </authorList>
    </citation>
    <scope>NUCLEOTIDE SEQUENCE</scope>
    <source>
        <strain evidence="1">GHJ8</strain>
    </source>
</reference>
<accession>A0ABT3G6Z0</accession>
<dbReference type="GO" id="GO:0016874">
    <property type="term" value="F:ligase activity"/>
    <property type="evidence" value="ECO:0007669"/>
    <property type="project" value="UniProtKB-KW"/>
</dbReference>
<keyword evidence="2" id="KW-1185">Reference proteome</keyword>